<keyword evidence="2" id="KW-0378">Hydrolase</keyword>
<organism evidence="4">
    <name type="scientific">Albugo laibachii Nc14</name>
    <dbReference type="NCBI Taxonomy" id="890382"/>
    <lineage>
        <taxon>Eukaryota</taxon>
        <taxon>Sar</taxon>
        <taxon>Stramenopiles</taxon>
        <taxon>Oomycota</taxon>
        <taxon>Peronosporomycetes</taxon>
        <taxon>Albuginales</taxon>
        <taxon>Albuginaceae</taxon>
        <taxon>Albugo</taxon>
    </lineage>
</organism>
<dbReference type="SUPFAM" id="SSF53098">
    <property type="entry name" value="Ribonuclease H-like"/>
    <property type="match status" value="1"/>
</dbReference>
<dbReference type="Pfam" id="PF07727">
    <property type="entry name" value="RVT_2"/>
    <property type="match status" value="1"/>
</dbReference>
<dbReference type="InterPro" id="IPR036397">
    <property type="entry name" value="RNaseH_sf"/>
</dbReference>
<dbReference type="PANTHER" id="PTHR42648:SF28">
    <property type="entry name" value="TRANSPOSON-ENCODED PROTEIN WITH RIBONUCLEASE H-LIKE AND RETROVIRUS ZINC FINGER-LIKE DOMAINS"/>
    <property type="match status" value="1"/>
</dbReference>
<sequence length="455" mass="51084">MARDPESGIKLTDTEREYCLACTQGKQTKNVQSNKDTGKNAPIDFIVGVIFSDLMGPMTPRDRLGNRYLVNVIDHRSNYCRVFLTKTKAAAAMKLKHFLAAFERQFNCRIHVLRTDGVGEYKTLDVFCKTTGVLRQVSEPNTQASNDKADRMHRTIMNLVRSMVFASGLPLRFWGDAAEYALYILNRSPTKGNIRHVSPIEMLSNMTPALGDIVVFGMPYKNIRGVVNAVCDLDPKNYGEAMMSQGKHKWMTAVSEELKALEENGVWEVMIPPTGSHVSHNKWVFKTKKNANGDVERYKARLVACGNEQLFGVDCTLTFAAVIEITAEKEPHLDVYMKVPEGMKIDEMDLKRYGVNDSSNLATLEQAIALEINDKDELTIVGVYVDDLLLTGASWDAVDKFFKELSALGLKDLWVENKFLGLRMSLDEEVGYVLDQEVSIDLLLREYGLEKANGV</sequence>
<accession>F0WAP0</accession>
<evidence type="ECO:0000256" key="1">
    <source>
        <dbReference type="ARBA" id="ARBA00022723"/>
    </source>
</evidence>
<dbReference type="AlphaFoldDB" id="F0WAP0"/>
<dbReference type="PANTHER" id="PTHR42648">
    <property type="entry name" value="TRANSPOSASE, PUTATIVE-RELATED"/>
    <property type="match status" value="1"/>
</dbReference>
<evidence type="ECO:0000256" key="2">
    <source>
        <dbReference type="ARBA" id="ARBA00022801"/>
    </source>
</evidence>
<keyword evidence="1" id="KW-0479">Metal-binding</keyword>
<protein>
    <submittedName>
        <fullName evidence="4">Uncharacterized protein AlNc14C46G3754</fullName>
    </submittedName>
</protein>
<name>F0WAP0_9STRA</name>
<dbReference type="InterPro" id="IPR039537">
    <property type="entry name" value="Retrotran_Ty1/copia-like"/>
</dbReference>
<proteinExistence type="predicted"/>
<dbReference type="HOGENOM" id="CLU_001650_15_2_1"/>
<dbReference type="GO" id="GO:0003676">
    <property type="term" value="F:nucleic acid binding"/>
    <property type="evidence" value="ECO:0007669"/>
    <property type="project" value="InterPro"/>
</dbReference>
<dbReference type="GO" id="GO:0016787">
    <property type="term" value="F:hydrolase activity"/>
    <property type="evidence" value="ECO:0007669"/>
    <property type="project" value="UniProtKB-KW"/>
</dbReference>
<dbReference type="GO" id="GO:0015074">
    <property type="term" value="P:DNA integration"/>
    <property type="evidence" value="ECO:0007669"/>
    <property type="project" value="InterPro"/>
</dbReference>
<dbReference type="InterPro" id="IPR013103">
    <property type="entry name" value="RVT_2"/>
</dbReference>
<reference evidence="4" key="1">
    <citation type="journal article" date="2011" name="PLoS Biol.">
        <title>Gene gain and loss during evolution of obligate parasitism in the white rust pathogen of Arabidopsis thaliana.</title>
        <authorList>
            <person name="Kemen E."/>
            <person name="Gardiner A."/>
            <person name="Schultz-Larsen T."/>
            <person name="Kemen A.C."/>
            <person name="Balmuth A.L."/>
            <person name="Robert-Seilaniantz A."/>
            <person name="Bailey K."/>
            <person name="Holub E."/>
            <person name="Studholme D.J."/>
            <person name="Maclean D."/>
            <person name="Jones J.D."/>
        </authorList>
    </citation>
    <scope>NUCLEOTIDE SEQUENCE</scope>
</reference>
<reference evidence="4" key="2">
    <citation type="submission" date="2011-02" db="EMBL/GenBank/DDBJ databases">
        <authorList>
            <person name="MacLean D."/>
        </authorList>
    </citation>
    <scope>NUCLEOTIDE SEQUENCE</scope>
</reference>
<dbReference type="Gene3D" id="3.30.420.10">
    <property type="entry name" value="Ribonuclease H-like superfamily/Ribonuclease H"/>
    <property type="match status" value="1"/>
</dbReference>
<dbReference type="InterPro" id="IPR012337">
    <property type="entry name" value="RNaseH-like_sf"/>
</dbReference>
<dbReference type="GO" id="GO:0046872">
    <property type="term" value="F:metal ion binding"/>
    <property type="evidence" value="ECO:0007669"/>
    <property type="project" value="UniProtKB-KW"/>
</dbReference>
<evidence type="ECO:0000259" key="3">
    <source>
        <dbReference type="PROSITE" id="PS50994"/>
    </source>
</evidence>
<gene>
    <name evidence="4" type="primary">AlNc14C46G3754</name>
    <name evidence="4" type="ORF">ALNC14_043540</name>
</gene>
<dbReference type="EMBL" id="FR824091">
    <property type="protein sequence ID" value="CCA18211.1"/>
    <property type="molecule type" value="Genomic_DNA"/>
</dbReference>
<evidence type="ECO:0000313" key="4">
    <source>
        <dbReference type="EMBL" id="CCA18211.1"/>
    </source>
</evidence>
<feature type="domain" description="Integrase catalytic" evidence="3">
    <location>
        <begin position="38"/>
        <end position="207"/>
    </location>
</feature>
<dbReference type="InterPro" id="IPR001584">
    <property type="entry name" value="Integrase_cat-core"/>
</dbReference>
<dbReference type="PROSITE" id="PS50994">
    <property type="entry name" value="INTEGRASE"/>
    <property type="match status" value="1"/>
</dbReference>